<dbReference type="OrthoDB" id="9799173at2"/>
<protein>
    <submittedName>
        <fullName evidence="2">Putative phage-associated protein</fullName>
    </submittedName>
</protein>
<dbReference type="RefSeq" id="WP_015613519.1">
    <property type="nucleotide sequence ID" value="NC_021182.1"/>
</dbReference>
<dbReference type="HOGENOM" id="CLU_110683_4_0_9"/>
<dbReference type="KEGG" id="cpas:Clopa_0092"/>
<feature type="domain" description="Antitoxin SocA-like Panacea" evidence="1">
    <location>
        <begin position="33"/>
        <end position="132"/>
    </location>
</feature>
<accession>R4JWI6</accession>
<name>R4JWI6_CLOPA</name>
<proteinExistence type="predicted"/>
<dbReference type="Proteomes" id="UP000013523">
    <property type="component" value="Chromosome"/>
</dbReference>
<dbReference type="Pfam" id="PF13274">
    <property type="entry name" value="SocA_Panacea"/>
    <property type="match status" value="1"/>
</dbReference>
<reference evidence="2 3" key="1">
    <citation type="submission" date="2012-01" db="EMBL/GenBank/DDBJ databases">
        <title>Complete sequence of chromosome of Clostridium pasteurianum BC1.</title>
        <authorList>
            <consortium name="US DOE Joint Genome Institute"/>
            <person name="Lucas S."/>
            <person name="Han J."/>
            <person name="Lapidus A."/>
            <person name="Cheng J.-F."/>
            <person name="Goodwin L."/>
            <person name="Pitluck S."/>
            <person name="Peters L."/>
            <person name="Mikhailova N."/>
            <person name="Teshima H."/>
            <person name="Detter J.C."/>
            <person name="Han C."/>
            <person name="Tapia R."/>
            <person name="Land M."/>
            <person name="Hauser L."/>
            <person name="Kyrpides N."/>
            <person name="Ivanova N."/>
            <person name="Pagani I."/>
            <person name="Dunn J."/>
            <person name="Taghavi S."/>
            <person name="Francis A."/>
            <person name="van der Lelie D."/>
            <person name="Woyke T."/>
        </authorList>
    </citation>
    <scope>NUCLEOTIDE SEQUENCE [LARGE SCALE GENOMIC DNA]</scope>
    <source>
        <strain evidence="2 3">BC1</strain>
    </source>
</reference>
<gene>
    <name evidence="2" type="ORF">Clopa_0092</name>
</gene>
<organism evidence="2 3">
    <name type="scientific">Clostridium pasteurianum BC1</name>
    <dbReference type="NCBI Taxonomy" id="86416"/>
    <lineage>
        <taxon>Bacteria</taxon>
        <taxon>Bacillati</taxon>
        <taxon>Bacillota</taxon>
        <taxon>Clostridia</taxon>
        <taxon>Eubacteriales</taxon>
        <taxon>Clostridiaceae</taxon>
        <taxon>Clostridium</taxon>
    </lineage>
</organism>
<dbReference type="InterPro" id="IPR025272">
    <property type="entry name" value="SocA_Panacea"/>
</dbReference>
<keyword evidence="3" id="KW-1185">Reference proteome</keyword>
<dbReference type="eggNOG" id="COG3600">
    <property type="taxonomic scope" value="Bacteria"/>
</dbReference>
<evidence type="ECO:0000259" key="1">
    <source>
        <dbReference type="Pfam" id="PF13274"/>
    </source>
</evidence>
<dbReference type="PATRIC" id="fig|86416.3.peg.85"/>
<evidence type="ECO:0000313" key="3">
    <source>
        <dbReference type="Proteomes" id="UP000013523"/>
    </source>
</evidence>
<sequence length="156" mass="18774">MYKAKEIARWFLIRNYAEEQQDSEIEEMTNLKIQKLLYYAQGVHLAIEDYPLFSDNIVAWKHGPVVVDVYYEYKENGGNGIKYIPEPYDEGIYKKLVEDKENIDMLEFVYKEFGQYTAWKLRNMTHNEKPWKETEQGQIINNELIKEFFRNEIVEV</sequence>
<dbReference type="AlphaFoldDB" id="R4JWI6"/>
<dbReference type="EMBL" id="CP003261">
    <property type="protein sequence ID" value="AGK95192.1"/>
    <property type="molecule type" value="Genomic_DNA"/>
</dbReference>
<evidence type="ECO:0000313" key="2">
    <source>
        <dbReference type="EMBL" id="AGK95192.1"/>
    </source>
</evidence>